<keyword evidence="4" id="KW-1185">Reference proteome</keyword>
<feature type="compositionally biased region" description="Pro residues" evidence="1">
    <location>
        <begin position="289"/>
        <end position="303"/>
    </location>
</feature>
<accession>A0A0C3B9L9</accession>
<evidence type="ECO:0000256" key="2">
    <source>
        <dbReference type="SAM" id="Phobius"/>
    </source>
</evidence>
<dbReference type="HOGENOM" id="CLU_767614_0_0_1"/>
<dbReference type="Proteomes" id="UP000054097">
    <property type="component" value="Unassembled WGS sequence"/>
</dbReference>
<keyword evidence="2" id="KW-1133">Transmembrane helix</keyword>
<name>A0A0C3B9L9_SERVB</name>
<protein>
    <recommendedName>
        <fullName evidence="5">Transmembrane protein</fullName>
    </recommendedName>
</protein>
<evidence type="ECO:0000313" key="3">
    <source>
        <dbReference type="EMBL" id="KIM28111.1"/>
    </source>
</evidence>
<evidence type="ECO:0000313" key="4">
    <source>
        <dbReference type="Proteomes" id="UP000054097"/>
    </source>
</evidence>
<feature type="transmembrane region" description="Helical" evidence="2">
    <location>
        <begin position="174"/>
        <end position="196"/>
    </location>
</feature>
<dbReference type="AlphaFoldDB" id="A0A0C3B9L9"/>
<evidence type="ECO:0008006" key="5">
    <source>
        <dbReference type="Google" id="ProtNLM"/>
    </source>
</evidence>
<feature type="region of interest" description="Disordered" evidence="1">
    <location>
        <begin position="260"/>
        <end position="337"/>
    </location>
</feature>
<dbReference type="OrthoDB" id="2576311at2759"/>
<reference evidence="3 4" key="1">
    <citation type="submission" date="2014-04" db="EMBL/GenBank/DDBJ databases">
        <authorList>
            <consortium name="DOE Joint Genome Institute"/>
            <person name="Kuo A."/>
            <person name="Zuccaro A."/>
            <person name="Kohler A."/>
            <person name="Nagy L.G."/>
            <person name="Floudas D."/>
            <person name="Copeland A."/>
            <person name="Barry K.W."/>
            <person name="Cichocki N."/>
            <person name="Veneault-Fourrey C."/>
            <person name="LaButti K."/>
            <person name="Lindquist E.A."/>
            <person name="Lipzen A."/>
            <person name="Lundell T."/>
            <person name="Morin E."/>
            <person name="Murat C."/>
            <person name="Sun H."/>
            <person name="Tunlid A."/>
            <person name="Henrissat B."/>
            <person name="Grigoriev I.V."/>
            <person name="Hibbett D.S."/>
            <person name="Martin F."/>
            <person name="Nordberg H.P."/>
            <person name="Cantor M.N."/>
            <person name="Hua S.X."/>
        </authorList>
    </citation>
    <scope>NUCLEOTIDE SEQUENCE [LARGE SCALE GENOMIC DNA]</scope>
    <source>
        <strain evidence="3 4">MAFF 305830</strain>
    </source>
</reference>
<proteinExistence type="predicted"/>
<dbReference type="EMBL" id="KN824295">
    <property type="protein sequence ID" value="KIM28111.1"/>
    <property type="molecule type" value="Genomic_DNA"/>
</dbReference>
<evidence type="ECO:0000256" key="1">
    <source>
        <dbReference type="SAM" id="MobiDB-lite"/>
    </source>
</evidence>
<keyword evidence="2" id="KW-0472">Membrane</keyword>
<organism evidence="3 4">
    <name type="scientific">Serendipita vermifera MAFF 305830</name>
    <dbReference type="NCBI Taxonomy" id="933852"/>
    <lineage>
        <taxon>Eukaryota</taxon>
        <taxon>Fungi</taxon>
        <taxon>Dikarya</taxon>
        <taxon>Basidiomycota</taxon>
        <taxon>Agaricomycotina</taxon>
        <taxon>Agaricomycetes</taxon>
        <taxon>Sebacinales</taxon>
        <taxon>Serendipitaceae</taxon>
        <taxon>Serendipita</taxon>
    </lineage>
</organism>
<gene>
    <name evidence="3" type="ORF">M408DRAFT_24125</name>
</gene>
<feature type="compositionally biased region" description="Low complexity" evidence="1">
    <location>
        <begin position="260"/>
        <end position="269"/>
    </location>
</feature>
<reference evidence="4" key="2">
    <citation type="submission" date="2015-01" db="EMBL/GenBank/DDBJ databases">
        <title>Evolutionary Origins and Diversification of the Mycorrhizal Mutualists.</title>
        <authorList>
            <consortium name="DOE Joint Genome Institute"/>
            <consortium name="Mycorrhizal Genomics Consortium"/>
            <person name="Kohler A."/>
            <person name="Kuo A."/>
            <person name="Nagy L.G."/>
            <person name="Floudas D."/>
            <person name="Copeland A."/>
            <person name="Barry K.W."/>
            <person name="Cichocki N."/>
            <person name="Veneault-Fourrey C."/>
            <person name="LaButti K."/>
            <person name="Lindquist E.A."/>
            <person name="Lipzen A."/>
            <person name="Lundell T."/>
            <person name="Morin E."/>
            <person name="Murat C."/>
            <person name="Riley R."/>
            <person name="Ohm R."/>
            <person name="Sun H."/>
            <person name="Tunlid A."/>
            <person name="Henrissat B."/>
            <person name="Grigoriev I.V."/>
            <person name="Hibbett D.S."/>
            <person name="Martin F."/>
        </authorList>
    </citation>
    <scope>NUCLEOTIDE SEQUENCE [LARGE SCALE GENOMIC DNA]</scope>
    <source>
        <strain evidence="4">MAFF 305830</strain>
    </source>
</reference>
<sequence>MSSEVSCDYFPAYWEVNSVGQDACKVYAKLQGKCDRTFALHPVLDSTYYPQINTCACNIVAYNLAAGCMYCQTTPLGTSWLSVPAWEANCSSVGFDATKVPETINTADIVIPPWALAIPTETMWVPAQASVIAVGDVNTAPNTTSASQILSIGISTTSTTRDDVARIVRTAVRVVFPTMAVVGGLCLVGILAACLLHRRRQNRRVVWSRPTAEYYMAQKRAGGLLPNPYLSVIEQYPSLVDLGPHNNSSSSSQVHIPLLHLHPTSDPSHSTPPHPTGKGLELIGGNQPTLPPTTPSSDVPPPQYRATLLPPQRSGYDEAVAVRESSAGESELGPSLR</sequence>
<keyword evidence="2" id="KW-0812">Transmembrane</keyword>